<proteinExistence type="predicted"/>
<evidence type="ECO:0000313" key="2">
    <source>
        <dbReference type="Proteomes" id="UP000675900"/>
    </source>
</evidence>
<dbReference type="Ensembl" id="ENSPTIT00000011778.1">
    <property type="protein sequence ID" value="ENSPTIP00000007916.1"/>
    <property type="gene ID" value="ENSPTIG00000009433.1"/>
</dbReference>
<keyword evidence="2" id="KW-1185">Reference proteome</keyword>
<protein>
    <submittedName>
        <fullName evidence="1">Uncharacterized protein</fullName>
    </submittedName>
</protein>
<organism evidence="1 2">
    <name type="scientific">Panthera tigris altaica</name>
    <name type="common">Siberian tiger</name>
    <dbReference type="NCBI Taxonomy" id="74533"/>
    <lineage>
        <taxon>Eukaryota</taxon>
        <taxon>Metazoa</taxon>
        <taxon>Chordata</taxon>
        <taxon>Craniata</taxon>
        <taxon>Vertebrata</taxon>
        <taxon>Euteleostomi</taxon>
        <taxon>Mammalia</taxon>
        <taxon>Eutheria</taxon>
        <taxon>Laurasiatheria</taxon>
        <taxon>Carnivora</taxon>
        <taxon>Feliformia</taxon>
        <taxon>Felidae</taxon>
        <taxon>Pantherinae</taxon>
        <taxon>Panthera</taxon>
    </lineage>
</organism>
<dbReference type="Proteomes" id="UP000675900">
    <property type="component" value="Unassembled WGS sequence"/>
</dbReference>
<reference evidence="1" key="1">
    <citation type="submission" date="2025-08" db="UniProtKB">
        <authorList>
            <consortium name="Ensembl"/>
        </authorList>
    </citation>
    <scope>IDENTIFICATION</scope>
</reference>
<dbReference type="AlphaFoldDB" id="A0A8C9JIW9"/>
<evidence type="ECO:0000313" key="1">
    <source>
        <dbReference type="Ensembl" id="ENSPTIP00000007916.1"/>
    </source>
</evidence>
<accession>A0A8C9JIW9</accession>
<sequence length="49" mass="5548">ACISTCKSAYSNINQSMQDNCTECKFTQCMVKSHRVAYFSLLLSKETFS</sequence>
<dbReference type="GeneTree" id="ENSGT00910000147128"/>
<reference evidence="1" key="2">
    <citation type="submission" date="2025-09" db="UniProtKB">
        <authorList>
            <consortium name="Ensembl"/>
        </authorList>
    </citation>
    <scope>IDENTIFICATION</scope>
</reference>
<name>A0A8C9JIW9_PANTA</name>